<evidence type="ECO:0000313" key="12">
    <source>
        <dbReference type="Proteomes" id="UP000800039"/>
    </source>
</evidence>
<sequence>MDPATARLALKIQLDDVDTILKTLTPSSHDANTNDEKAAFEALRSELVKTRNEVHGQVYAYNILKEENANRTAFKRLLTEEQQAERDHEMACRLAGKPVPQRPAVLNKRPGDEEAAADQRAEAVNGTSTGSKELCVSLDGSQTAGPQLQPQTLRKRPIEEQLVSEQNNGASKKAHIDDEADETTAPQPRPRPATPNKRTAFLDPAVLREIEDGRTKRARREEPVDWPRLGLDGVVTTAPATVDPSSIDKGKGKADPATQGTCSSCLDMHPTYNMLQLPCKEDGEMEPHAYCRECIRRLFESSVTDPSHFPPRCCSKIIPLLSCTPFLPRDLIARFMARREELETANRTYCSNTGCSKWVRPVDVVGGVATCSVCTHKTCATCKGKQHDGLCPEDKDVKELMSVAQQKRWQTCPNCKEMVELEQGCYHITYVVR</sequence>
<keyword evidence="5" id="KW-0677">Repeat</keyword>
<feature type="domain" description="RING-type" evidence="10">
    <location>
        <begin position="258"/>
        <end position="433"/>
    </location>
</feature>
<dbReference type="GO" id="GO:0008270">
    <property type="term" value="F:zinc ion binding"/>
    <property type="evidence" value="ECO:0007669"/>
    <property type="project" value="UniProtKB-KW"/>
</dbReference>
<keyword evidence="12" id="KW-1185">Reference proteome</keyword>
<reference evidence="11" key="1">
    <citation type="submission" date="2020-01" db="EMBL/GenBank/DDBJ databases">
        <authorList>
            <consortium name="DOE Joint Genome Institute"/>
            <person name="Haridas S."/>
            <person name="Albert R."/>
            <person name="Binder M."/>
            <person name="Bloem J."/>
            <person name="Labutti K."/>
            <person name="Salamov A."/>
            <person name="Andreopoulos B."/>
            <person name="Baker S.E."/>
            <person name="Barry K."/>
            <person name="Bills G."/>
            <person name="Bluhm B.H."/>
            <person name="Cannon C."/>
            <person name="Castanera R."/>
            <person name="Culley D.E."/>
            <person name="Daum C."/>
            <person name="Ezra D."/>
            <person name="Gonzalez J.B."/>
            <person name="Henrissat B."/>
            <person name="Kuo A."/>
            <person name="Liang C."/>
            <person name="Lipzen A."/>
            <person name="Lutzoni F."/>
            <person name="Magnuson J."/>
            <person name="Mondo S."/>
            <person name="Nolan M."/>
            <person name="Ohm R."/>
            <person name="Pangilinan J."/>
            <person name="Park H.-J."/>
            <person name="Ramirez L."/>
            <person name="Alfaro M."/>
            <person name="Sun H."/>
            <person name="Tritt A."/>
            <person name="Yoshinaga Y."/>
            <person name="Zwiers L.-H."/>
            <person name="Turgeon B.G."/>
            <person name="Goodwin S.B."/>
            <person name="Spatafora J.W."/>
            <person name="Crous P.W."/>
            <person name="Grigoriev I.V."/>
        </authorList>
    </citation>
    <scope>NUCLEOTIDE SEQUENCE</scope>
    <source>
        <strain evidence="11">CBS 394.84</strain>
    </source>
</reference>
<feature type="compositionally biased region" description="Basic and acidic residues" evidence="9">
    <location>
        <begin position="109"/>
        <end position="121"/>
    </location>
</feature>
<dbReference type="CDD" id="cd20335">
    <property type="entry name" value="BRcat_RBR"/>
    <property type="match status" value="1"/>
</dbReference>
<dbReference type="GO" id="GO:0016567">
    <property type="term" value="P:protein ubiquitination"/>
    <property type="evidence" value="ECO:0007669"/>
    <property type="project" value="InterPro"/>
</dbReference>
<feature type="region of interest" description="Disordered" evidence="9">
    <location>
        <begin position="88"/>
        <end position="198"/>
    </location>
</feature>
<comment type="catalytic activity">
    <reaction evidence="1">
        <text>[E2 ubiquitin-conjugating enzyme]-S-ubiquitinyl-L-cysteine + [acceptor protein]-L-lysine = [E2 ubiquitin-conjugating enzyme]-L-cysteine + [acceptor protein]-N(6)-ubiquitinyl-L-lysine.</text>
        <dbReference type="EC" id="2.3.2.31"/>
    </reaction>
</comment>
<proteinExistence type="predicted"/>
<dbReference type="SMART" id="SM00647">
    <property type="entry name" value="IBR"/>
    <property type="match status" value="1"/>
</dbReference>
<evidence type="ECO:0000256" key="1">
    <source>
        <dbReference type="ARBA" id="ARBA00001798"/>
    </source>
</evidence>
<name>A0A9P4L5M1_9PLEO</name>
<dbReference type="Pfam" id="PF01485">
    <property type="entry name" value="IBR"/>
    <property type="match status" value="1"/>
</dbReference>
<protein>
    <recommendedName>
        <fullName evidence="2">RBR-type E3 ubiquitin transferase</fullName>
        <ecNumber evidence="2">2.3.2.31</ecNumber>
    </recommendedName>
</protein>
<evidence type="ECO:0000256" key="4">
    <source>
        <dbReference type="ARBA" id="ARBA00022723"/>
    </source>
</evidence>
<dbReference type="PROSITE" id="PS51873">
    <property type="entry name" value="TRIAD"/>
    <property type="match status" value="1"/>
</dbReference>
<comment type="caution">
    <text evidence="11">The sequence shown here is derived from an EMBL/GenBank/DDBJ whole genome shotgun (WGS) entry which is preliminary data.</text>
</comment>
<evidence type="ECO:0000256" key="2">
    <source>
        <dbReference type="ARBA" id="ARBA00012251"/>
    </source>
</evidence>
<keyword evidence="4" id="KW-0479">Metal-binding</keyword>
<dbReference type="InterPro" id="IPR044066">
    <property type="entry name" value="TRIAD_supradom"/>
</dbReference>
<dbReference type="InterPro" id="IPR031127">
    <property type="entry name" value="E3_UB_ligase_RBR"/>
</dbReference>
<dbReference type="PANTHER" id="PTHR11685">
    <property type="entry name" value="RBR FAMILY RING FINGER AND IBR DOMAIN-CONTAINING"/>
    <property type="match status" value="1"/>
</dbReference>
<dbReference type="GO" id="GO:0061630">
    <property type="term" value="F:ubiquitin protein ligase activity"/>
    <property type="evidence" value="ECO:0007669"/>
    <property type="project" value="UniProtKB-EC"/>
</dbReference>
<dbReference type="RefSeq" id="XP_040785388.1">
    <property type="nucleotide sequence ID" value="XM_040929179.1"/>
</dbReference>
<evidence type="ECO:0000256" key="6">
    <source>
        <dbReference type="ARBA" id="ARBA00022771"/>
    </source>
</evidence>
<organism evidence="11 12">
    <name type="scientific">Cucurbitaria berberidis CBS 394.84</name>
    <dbReference type="NCBI Taxonomy" id="1168544"/>
    <lineage>
        <taxon>Eukaryota</taxon>
        <taxon>Fungi</taxon>
        <taxon>Dikarya</taxon>
        <taxon>Ascomycota</taxon>
        <taxon>Pezizomycotina</taxon>
        <taxon>Dothideomycetes</taxon>
        <taxon>Pleosporomycetidae</taxon>
        <taxon>Pleosporales</taxon>
        <taxon>Pleosporineae</taxon>
        <taxon>Cucurbitariaceae</taxon>
        <taxon>Cucurbitaria</taxon>
    </lineage>
</organism>
<keyword evidence="8" id="KW-0862">Zinc</keyword>
<dbReference type="AlphaFoldDB" id="A0A9P4L5M1"/>
<evidence type="ECO:0000259" key="10">
    <source>
        <dbReference type="PROSITE" id="PS51873"/>
    </source>
</evidence>
<dbReference type="EC" id="2.3.2.31" evidence="2"/>
<keyword evidence="3" id="KW-0808">Transferase</keyword>
<gene>
    <name evidence="11" type="ORF">K460DRAFT_290154</name>
</gene>
<accession>A0A9P4L5M1</accession>
<dbReference type="EMBL" id="ML976617">
    <property type="protein sequence ID" value="KAF1842825.1"/>
    <property type="molecule type" value="Genomic_DNA"/>
</dbReference>
<evidence type="ECO:0000256" key="7">
    <source>
        <dbReference type="ARBA" id="ARBA00022786"/>
    </source>
</evidence>
<evidence type="ECO:0000256" key="5">
    <source>
        <dbReference type="ARBA" id="ARBA00022737"/>
    </source>
</evidence>
<evidence type="ECO:0000256" key="8">
    <source>
        <dbReference type="ARBA" id="ARBA00022833"/>
    </source>
</evidence>
<evidence type="ECO:0000256" key="3">
    <source>
        <dbReference type="ARBA" id="ARBA00022679"/>
    </source>
</evidence>
<dbReference type="Proteomes" id="UP000800039">
    <property type="component" value="Unassembled WGS sequence"/>
</dbReference>
<dbReference type="InterPro" id="IPR002867">
    <property type="entry name" value="IBR_dom"/>
</dbReference>
<feature type="compositionally biased region" description="Polar residues" evidence="9">
    <location>
        <begin position="139"/>
        <end position="152"/>
    </location>
</feature>
<dbReference type="OrthoDB" id="9977870at2759"/>
<keyword evidence="6" id="KW-0863">Zinc-finger</keyword>
<evidence type="ECO:0000313" key="11">
    <source>
        <dbReference type="EMBL" id="KAF1842825.1"/>
    </source>
</evidence>
<dbReference type="GeneID" id="63846431"/>
<keyword evidence="7" id="KW-0833">Ubl conjugation pathway</keyword>
<evidence type="ECO:0000256" key="9">
    <source>
        <dbReference type="SAM" id="MobiDB-lite"/>
    </source>
</evidence>